<dbReference type="GO" id="GO:0050660">
    <property type="term" value="F:flavin adenine dinucleotide binding"/>
    <property type="evidence" value="ECO:0007669"/>
    <property type="project" value="InterPro"/>
</dbReference>
<dbReference type="EMBL" id="JAGVWB010000038">
    <property type="protein sequence ID" value="MBS3058773.1"/>
    <property type="molecule type" value="Genomic_DNA"/>
</dbReference>
<evidence type="ECO:0000256" key="1">
    <source>
        <dbReference type="ARBA" id="ARBA00022630"/>
    </source>
</evidence>
<evidence type="ECO:0000256" key="2">
    <source>
        <dbReference type="ARBA" id="ARBA00022643"/>
    </source>
</evidence>
<accession>A0A8T4KUP9</accession>
<comment type="caution">
    <text evidence="6">The sequence shown here is derived from an EMBL/GenBank/DDBJ whole genome shotgun (WGS) entry which is preliminary data.</text>
</comment>
<keyword evidence="2" id="KW-0288">FMN</keyword>
<gene>
    <name evidence="6" type="ORF">J4478_05230</name>
</gene>
<protein>
    <submittedName>
        <fullName evidence="6">tRNA-dihydrouridine synthase</fullName>
    </submittedName>
</protein>
<dbReference type="InterPro" id="IPR035587">
    <property type="entry name" value="DUS-like_FMN-bd"/>
</dbReference>
<sequence>MNFCGIKVESNFFLAPMAGITNLPFRLLCKKQGAGMVFTEQANATQIARMPKKALENFSLLKTCTEEKPVAVQLFGNSVKDFAKTAGLVEESFEMVNVNAGCPATRETKIGAGAALLKEPEKIVEIVKRLKEVCKKPVSVKIRLGWGTDDSARICKMIEKSGADAIIVHARLAGQGYSGKADWSAVRPLAKNSTIPIVYNGDIIDAKSAFGMLEKTGCDFGMIGRAAMQNPFIFKEIAEFEKGKEWKAGSKEKTWAFFEYYELCESFGTLDLADLKLKAMQLSKGIEGARKAREEIMKAGKVEEISKALERLNQS</sequence>
<dbReference type="PIRSF" id="PIRSF006621">
    <property type="entry name" value="Dus"/>
    <property type="match status" value="1"/>
</dbReference>
<evidence type="ECO:0000313" key="7">
    <source>
        <dbReference type="Proteomes" id="UP000680185"/>
    </source>
</evidence>
<organism evidence="6 7">
    <name type="scientific">Candidatus Iainarchaeum sp</name>
    <dbReference type="NCBI Taxonomy" id="3101447"/>
    <lineage>
        <taxon>Archaea</taxon>
        <taxon>Candidatus Iainarchaeota</taxon>
        <taxon>Candidatus Iainarchaeia</taxon>
        <taxon>Candidatus Iainarchaeales</taxon>
        <taxon>Candidatus Iainarchaeaceae</taxon>
        <taxon>Candidatus Iainarchaeum</taxon>
    </lineage>
</organism>
<dbReference type="PANTHER" id="PTHR45846:SF1">
    <property type="entry name" value="TRNA-DIHYDROURIDINE(47) SYNTHASE [NAD(P)(+)]-LIKE"/>
    <property type="match status" value="1"/>
</dbReference>
<dbReference type="SUPFAM" id="SSF51395">
    <property type="entry name" value="FMN-linked oxidoreductases"/>
    <property type="match status" value="1"/>
</dbReference>
<keyword evidence="1" id="KW-0285">Flavoprotein</keyword>
<dbReference type="InterPro" id="IPR001269">
    <property type="entry name" value="DUS_fam"/>
</dbReference>
<dbReference type="Proteomes" id="UP000680185">
    <property type="component" value="Unassembled WGS sequence"/>
</dbReference>
<feature type="domain" description="DUS-like FMN-binding" evidence="5">
    <location>
        <begin position="14"/>
        <end position="309"/>
    </location>
</feature>
<name>A0A8T4KUP9_9ARCH</name>
<evidence type="ECO:0000256" key="4">
    <source>
        <dbReference type="ARBA" id="ARBA00023002"/>
    </source>
</evidence>
<dbReference type="Gene3D" id="3.20.20.70">
    <property type="entry name" value="Aldolase class I"/>
    <property type="match status" value="1"/>
</dbReference>
<proteinExistence type="predicted"/>
<evidence type="ECO:0000256" key="3">
    <source>
        <dbReference type="ARBA" id="ARBA00022694"/>
    </source>
</evidence>
<keyword evidence="3" id="KW-0819">tRNA processing</keyword>
<evidence type="ECO:0000313" key="6">
    <source>
        <dbReference type="EMBL" id="MBS3058773.1"/>
    </source>
</evidence>
<reference evidence="6" key="2">
    <citation type="submission" date="2021-05" db="EMBL/GenBank/DDBJ databases">
        <title>Protein family content uncovers lineage relationships and bacterial pathway maintenance mechanisms in DPANN archaea.</title>
        <authorList>
            <person name="Castelle C.J."/>
            <person name="Meheust R."/>
            <person name="Jaffe A.L."/>
            <person name="Seitz K."/>
            <person name="Gong X."/>
            <person name="Baker B.J."/>
            <person name="Banfield J.F."/>
        </authorList>
    </citation>
    <scope>NUCLEOTIDE SEQUENCE</scope>
    <source>
        <strain evidence="6">RIFCSPLOWO2_01_FULL_43_13</strain>
    </source>
</reference>
<dbReference type="AlphaFoldDB" id="A0A8T4KUP9"/>
<dbReference type="PANTHER" id="PTHR45846">
    <property type="entry name" value="TRNA-DIHYDROURIDINE(47) SYNTHASE [NAD(P)(+)]-LIKE"/>
    <property type="match status" value="1"/>
</dbReference>
<dbReference type="Pfam" id="PF01207">
    <property type="entry name" value="Dus"/>
    <property type="match status" value="1"/>
</dbReference>
<dbReference type="GO" id="GO:0003723">
    <property type="term" value="F:RNA binding"/>
    <property type="evidence" value="ECO:0007669"/>
    <property type="project" value="TreeGrafter"/>
</dbReference>
<keyword evidence="4" id="KW-0560">Oxidoreductase</keyword>
<dbReference type="GO" id="GO:0017150">
    <property type="term" value="F:tRNA dihydrouridine synthase activity"/>
    <property type="evidence" value="ECO:0007669"/>
    <property type="project" value="InterPro"/>
</dbReference>
<reference evidence="6" key="1">
    <citation type="submission" date="2021-03" db="EMBL/GenBank/DDBJ databases">
        <authorList>
            <person name="Jaffe A."/>
        </authorList>
    </citation>
    <scope>NUCLEOTIDE SEQUENCE</scope>
    <source>
        <strain evidence="6">RIFCSPLOWO2_01_FULL_43_13</strain>
    </source>
</reference>
<dbReference type="InterPro" id="IPR013785">
    <property type="entry name" value="Aldolase_TIM"/>
</dbReference>
<dbReference type="CDD" id="cd02801">
    <property type="entry name" value="DUS_like_FMN"/>
    <property type="match status" value="1"/>
</dbReference>
<evidence type="ECO:0000259" key="5">
    <source>
        <dbReference type="Pfam" id="PF01207"/>
    </source>
</evidence>